<evidence type="ECO:0000313" key="2">
    <source>
        <dbReference type="EMBL" id="GGU42979.1"/>
    </source>
</evidence>
<feature type="region of interest" description="Disordered" evidence="1">
    <location>
        <begin position="32"/>
        <end position="61"/>
    </location>
</feature>
<proteinExistence type="predicted"/>
<evidence type="ECO:0000313" key="3">
    <source>
        <dbReference type="Proteomes" id="UP000654471"/>
    </source>
</evidence>
<dbReference type="RefSeq" id="WP_189295439.1">
    <property type="nucleotide sequence ID" value="NZ_BMRP01000001.1"/>
</dbReference>
<protein>
    <recommendedName>
        <fullName evidence="4">Secreted protein</fullName>
    </recommendedName>
</protein>
<sequence length="61" mass="6254">MTALTTPVKLGGYALILLAVLAAGFGLGRAVAPGGRDAPAHVPPAQHTRTVDHSQHTKEQS</sequence>
<keyword evidence="3" id="KW-1185">Reference proteome</keyword>
<accession>A0ABQ2UL43</accession>
<organism evidence="2 3">
    <name type="scientific">Streptomyces albospinus</name>
    <dbReference type="NCBI Taxonomy" id="285515"/>
    <lineage>
        <taxon>Bacteria</taxon>
        <taxon>Bacillati</taxon>
        <taxon>Actinomycetota</taxon>
        <taxon>Actinomycetes</taxon>
        <taxon>Kitasatosporales</taxon>
        <taxon>Streptomycetaceae</taxon>
        <taxon>Streptomyces</taxon>
    </lineage>
</organism>
<feature type="compositionally biased region" description="Basic and acidic residues" evidence="1">
    <location>
        <begin position="49"/>
        <end position="61"/>
    </location>
</feature>
<dbReference type="Proteomes" id="UP000654471">
    <property type="component" value="Unassembled WGS sequence"/>
</dbReference>
<comment type="caution">
    <text evidence="2">The sequence shown here is derived from an EMBL/GenBank/DDBJ whole genome shotgun (WGS) entry which is preliminary data.</text>
</comment>
<name>A0ABQ2UL43_9ACTN</name>
<dbReference type="EMBL" id="BMRP01000001">
    <property type="protein sequence ID" value="GGU42979.1"/>
    <property type="molecule type" value="Genomic_DNA"/>
</dbReference>
<reference evidence="3" key="1">
    <citation type="journal article" date="2019" name="Int. J. Syst. Evol. Microbiol.">
        <title>The Global Catalogue of Microorganisms (GCM) 10K type strain sequencing project: providing services to taxonomists for standard genome sequencing and annotation.</title>
        <authorList>
            <consortium name="The Broad Institute Genomics Platform"/>
            <consortium name="The Broad Institute Genome Sequencing Center for Infectious Disease"/>
            <person name="Wu L."/>
            <person name="Ma J."/>
        </authorList>
    </citation>
    <scope>NUCLEOTIDE SEQUENCE [LARGE SCALE GENOMIC DNA]</scope>
    <source>
        <strain evidence="3">JCM 3399</strain>
    </source>
</reference>
<gene>
    <name evidence="2" type="ORF">GCM10010211_02800</name>
</gene>
<evidence type="ECO:0008006" key="4">
    <source>
        <dbReference type="Google" id="ProtNLM"/>
    </source>
</evidence>
<evidence type="ECO:0000256" key="1">
    <source>
        <dbReference type="SAM" id="MobiDB-lite"/>
    </source>
</evidence>